<keyword evidence="1" id="KW-0472">Membrane</keyword>
<gene>
    <name evidence="2" type="ORF">OLEA9_A083057</name>
</gene>
<proteinExistence type="predicted"/>
<sequence>MIHRSKFESCDYEVVTALVRASICGMCADLCDLCSGVDIEALRWVVWSDVVVMGMGVVVLACVCAVGGGGVIFRQVFVVLWAWYCGGVIGMVVLIMVVAGGDDAHVGEVTGGRVCDQQLGVCDQLFGRL</sequence>
<reference evidence="2 3" key="1">
    <citation type="submission" date="2019-12" db="EMBL/GenBank/DDBJ databases">
        <authorList>
            <person name="Alioto T."/>
            <person name="Alioto T."/>
            <person name="Gomez Garrido J."/>
        </authorList>
    </citation>
    <scope>NUCLEOTIDE SEQUENCE [LARGE SCALE GENOMIC DNA]</scope>
</reference>
<feature type="transmembrane region" description="Helical" evidence="1">
    <location>
        <begin position="50"/>
        <end position="73"/>
    </location>
</feature>
<evidence type="ECO:0000313" key="2">
    <source>
        <dbReference type="EMBL" id="CAA3027626.1"/>
    </source>
</evidence>
<keyword evidence="1" id="KW-1133">Transmembrane helix</keyword>
<keyword evidence="1" id="KW-0812">Transmembrane</keyword>
<comment type="caution">
    <text evidence="2">The sequence shown here is derived from an EMBL/GenBank/DDBJ whole genome shotgun (WGS) entry which is preliminary data.</text>
</comment>
<evidence type="ECO:0000256" key="1">
    <source>
        <dbReference type="SAM" id="Phobius"/>
    </source>
</evidence>
<organism evidence="2 3">
    <name type="scientific">Olea europaea subsp. europaea</name>
    <dbReference type="NCBI Taxonomy" id="158383"/>
    <lineage>
        <taxon>Eukaryota</taxon>
        <taxon>Viridiplantae</taxon>
        <taxon>Streptophyta</taxon>
        <taxon>Embryophyta</taxon>
        <taxon>Tracheophyta</taxon>
        <taxon>Spermatophyta</taxon>
        <taxon>Magnoliopsida</taxon>
        <taxon>eudicotyledons</taxon>
        <taxon>Gunneridae</taxon>
        <taxon>Pentapetalae</taxon>
        <taxon>asterids</taxon>
        <taxon>lamiids</taxon>
        <taxon>Lamiales</taxon>
        <taxon>Oleaceae</taxon>
        <taxon>Oleeae</taxon>
        <taxon>Olea</taxon>
    </lineage>
</organism>
<evidence type="ECO:0000313" key="3">
    <source>
        <dbReference type="Proteomes" id="UP000594638"/>
    </source>
</evidence>
<keyword evidence="3" id="KW-1185">Reference proteome</keyword>
<dbReference type="AlphaFoldDB" id="A0A8S0VB82"/>
<dbReference type="Proteomes" id="UP000594638">
    <property type="component" value="Unassembled WGS sequence"/>
</dbReference>
<evidence type="ECO:0008006" key="4">
    <source>
        <dbReference type="Google" id="ProtNLM"/>
    </source>
</evidence>
<dbReference type="Gramene" id="OE9A083057T1">
    <property type="protein sequence ID" value="OE9A083057C1"/>
    <property type="gene ID" value="OE9A083057"/>
</dbReference>
<protein>
    <recommendedName>
        <fullName evidence="4">Transmembrane protein</fullName>
    </recommendedName>
</protein>
<dbReference type="EMBL" id="CACTIH010009213">
    <property type="protein sequence ID" value="CAA3027626.1"/>
    <property type="molecule type" value="Genomic_DNA"/>
</dbReference>
<name>A0A8S0VB82_OLEEU</name>
<feature type="transmembrane region" description="Helical" evidence="1">
    <location>
        <begin position="80"/>
        <end position="99"/>
    </location>
</feature>
<accession>A0A8S0VB82</accession>